<dbReference type="PANTHER" id="PTHR43537">
    <property type="entry name" value="TRANSCRIPTIONAL REGULATOR, GNTR FAMILY"/>
    <property type="match status" value="1"/>
</dbReference>
<evidence type="ECO:0000256" key="3">
    <source>
        <dbReference type="ARBA" id="ARBA00023163"/>
    </source>
</evidence>
<sequence length="224" mass="24734">MNDTKQARLDRESTFSRRTETVLRDMILDGQMAPGERINEVSLSQALGISRGPLREAIQRLAAEGLLTVISHRGAFVRTFEQYQVEELYELRTALECHVVRLVCERASDEDIEGLSDLVRETDEMLAAAPDSAYPADHDLHSRLIALSGNEAIGRATLEAQRQILLARRMSAKAPARARDALHEHRALVKAIQKRDADQAGKAMAAHLAAARRGALEALGFTSD</sequence>
<dbReference type="RefSeq" id="WP_231449097.1">
    <property type="nucleotide sequence ID" value="NZ_JAJOMB010000028.1"/>
</dbReference>
<protein>
    <submittedName>
        <fullName evidence="5">GntR family transcriptional regulator</fullName>
    </submittedName>
</protein>
<dbReference type="InterPro" id="IPR036388">
    <property type="entry name" value="WH-like_DNA-bd_sf"/>
</dbReference>
<dbReference type="SMART" id="SM00345">
    <property type="entry name" value="HTH_GNTR"/>
    <property type="match status" value="1"/>
</dbReference>
<dbReference type="SMART" id="SM00895">
    <property type="entry name" value="FCD"/>
    <property type="match status" value="1"/>
</dbReference>
<dbReference type="CDD" id="cd07377">
    <property type="entry name" value="WHTH_GntR"/>
    <property type="match status" value="1"/>
</dbReference>
<keyword evidence="6" id="KW-1185">Reference proteome</keyword>
<dbReference type="PRINTS" id="PR00035">
    <property type="entry name" value="HTHGNTR"/>
</dbReference>
<evidence type="ECO:0000259" key="4">
    <source>
        <dbReference type="PROSITE" id="PS50949"/>
    </source>
</evidence>
<evidence type="ECO:0000313" key="6">
    <source>
        <dbReference type="Proteomes" id="UP001138997"/>
    </source>
</evidence>
<accession>A0A9X1NM05</accession>
<dbReference type="InterPro" id="IPR011711">
    <property type="entry name" value="GntR_C"/>
</dbReference>
<keyword evidence="3" id="KW-0804">Transcription</keyword>
<evidence type="ECO:0000256" key="2">
    <source>
        <dbReference type="ARBA" id="ARBA00023125"/>
    </source>
</evidence>
<comment type="caution">
    <text evidence="5">The sequence shown here is derived from an EMBL/GenBank/DDBJ whole genome shotgun (WGS) entry which is preliminary data.</text>
</comment>
<dbReference type="Pfam" id="PF07729">
    <property type="entry name" value="FCD"/>
    <property type="match status" value="1"/>
</dbReference>
<dbReference type="GO" id="GO:0003677">
    <property type="term" value="F:DNA binding"/>
    <property type="evidence" value="ECO:0007669"/>
    <property type="project" value="UniProtKB-KW"/>
</dbReference>
<dbReference type="Gene3D" id="1.10.10.10">
    <property type="entry name" value="Winged helix-like DNA-binding domain superfamily/Winged helix DNA-binding domain"/>
    <property type="match status" value="1"/>
</dbReference>
<name>A0A9X1NM05_9ACTN</name>
<reference evidence="5" key="1">
    <citation type="submission" date="2021-11" db="EMBL/GenBank/DDBJ databases">
        <title>Streptomyces corallinus and Kineosporia corallina sp. nov., two new coral-derived marine actinobacteria.</title>
        <authorList>
            <person name="Buangrab K."/>
            <person name="Sutthacheep M."/>
            <person name="Yeemin T."/>
            <person name="Harunari E."/>
            <person name="Igarashi Y."/>
            <person name="Sripreechasak P."/>
            <person name="Kanchanasin P."/>
            <person name="Tanasupawat S."/>
            <person name="Phongsopitanun W."/>
        </authorList>
    </citation>
    <scope>NUCLEOTIDE SEQUENCE</scope>
    <source>
        <strain evidence="5">JCM 31032</strain>
    </source>
</reference>
<dbReference type="Pfam" id="PF00392">
    <property type="entry name" value="GntR"/>
    <property type="match status" value="1"/>
</dbReference>
<organism evidence="5 6">
    <name type="scientific">Kineosporia babensis</name>
    <dbReference type="NCBI Taxonomy" id="499548"/>
    <lineage>
        <taxon>Bacteria</taxon>
        <taxon>Bacillati</taxon>
        <taxon>Actinomycetota</taxon>
        <taxon>Actinomycetes</taxon>
        <taxon>Kineosporiales</taxon>
        <taxon>Kineosporiaceae</taxon>
        <taxon>Kineosporia</taxon>
    </lineage>
</organism>
<dbReference type="InterPro" id="IPR000524">
    <property type="entry name" value="Tscrpt_reg_HTH_GntR"/>
</dbReference>
<dbReference type="InterPro" id="IPR036390">
    <property type="entry name" value="WH_DNA-bd_sf"/>
</dbReference>
<dbReference type="AlphaFoldDB" id="A0A9X1NM05"/>
<proteinExistence type="predicted"/>
<dbReference type="GO" id="GO:0003700">
    <property type="term" value="F:DNA-binding transcription factor activity"/>
    <property type="evidence" value="ECO:0007669"/>
    <property type="project" value="InterPro"/>
</dbReference>
<dbReference type="InterPro" id="IPR008920">
    <property type="entry name" value="TF_FadR/GntR_C"/>
</dbReference>
<keyword evidence="1" id="KW-0805">Transcription regulation</keyword>
<dbReference type="SUPFAM" id="SSF48008">
    <property type="entry name" value="GntR ligand-binding domain-like"/>
    <property type="match status" value="1"/>
</dbReference>
<feature type="domain" description="HTH gntR-type" evidence="4">
    <location>
        <begin position="13"/>
        <end position="80"/>
    </location>
</feature>
<dbReference type="Gene3D" id="1.20.120.530">
    <property type="entry name" value="GntR ligand-binding domain-like"/>
    <property type="match status" value="1"/>
</dbReference>
<evidence type="ECO:0000256" key="1">
    <source>
        <dbReference type="ARBA" id="ARBA00023015"/>
    </source>
</evidence>
<dbReference type="Proteomes" id="UP001138997">
    <property type="component" value="Unassembled WGS sequence"/>
</dbReference>
<dbReference type="SUPFAM" id="SSF46785">
    <property type="entry name" value="Winged helix' DNA-binding domain"/>
    <property type="match status" value="1"/>
</dbReference>
<keyword evidence="2" id="KW-0238">DNA-binding</keyword>
<dbReference type="PROSITE" id="PS50949">
    <property type="entry name" value="HTH_GNTR"/>
    <property type="match status" value="1"/>
</dbReference>
<gene>
    <name evidence="5" type="ORF">LR394_35640</name>
</gene>
<dbReference type="PANTHER" id="PTHR43537:SF5">
    <property type="entry name" value="UXU OPERON TRANSCRIPTIONAL REGULATOR"/>
    <property type="match status" value="1"/>
</dbReference>
<evidence type="ECO:0000313" key="5">
    <source>
        <dbReference type="EMBL" id="MCD5316244.1"/>
    </source>
</evidence>
<dbReference type="EMBL" id="JAJOMB010000028">
    <property type="protein sequence ID" value="MCD5316244.1"/>
    <property type="molecule type" value="Genomic_DNA"/>
</dbReference>